<gene>
    <name evidence="1" type="ORF">IWZ03DRAFT_186711</name>
</gene>
<reference evidence="1 2" key="1">
    <citation type="submission" date="2024-04" db="EMBL/GenBank/DDBJ databases">
        <title>Phyllosticta paracitricarpa is synonymous to the EU quarantine fungus P. citricarpa based on phylogenomic analyses.</title>
        <authorList>
            <consortium name="Lawrence Berkeley National Laboratory"/>
            <person name="Van Ingen-Buijs V.A."/>
            <person name="Van Westerhoven A.C."/>
            <person name="Haridas S."/>
            <person name="Skiadas P."/>
            <person name="Martin F."/>
            <person name="Groenewald J.Z."/>
            <person name="Crous P.W."/>
            <person name="Seidl M.F."/>
        </authorList>
    </citation>
    <scope>NUCLEOTIDE SEQUENCE [LARGE SCALE GENOMIC DNA]</scope>
    <source>
        <strain evidence="1 2">CBS 123371</strain>
    </source>
</reference>
<comment type="caution">
    <text evidence="1">The sequence shown here is derived from an EMBL/GenBank/DDBJ whole genome shotgun (WGS) entry which is preliminary data.</text>
</comment>
<organism evidence="1 2">
    <name type="scientific">Phyllosticta citriasiana</name>
    <dbReference type="NCBI Taxonomy" id="595635"/>
    <lineage>
        <taxon>Eukaryota</taxon>
        <taxon>Fungi</taxon>
        <taxon>Dikarya</taxon>
        <taxon>Ascomycota</taxon>
        <taxon>Pezizomycotina</taxon>
        <taxon>Dothideomycetes</taxon>
        <taxon>Dothideomycetes incertae sedis</taxon>
        <taxon>Botryosphaeriales</taxon>
        <taxon>Phyllostictaceae</taxon>
        <taxon>Phyllosticta</taxon>
    </lineage>
</organism>
<evidence type="ECO:0000313" key="2">
    <source>
        <dbReference type="Proteomes" id="UP001363622"/>
    </source>
</evidence>
<name>A0ABR1KLC4_9PEZI</name>
<accession>A0ABR1KLC4</accession>
<keyword evidence="2" id="KW-1185">Reference proteome</keyword>
<dbReference type="Proteomes" id="UP001363622">
    <property type="component" value="Unassembled WGS sequence"/>
</dbReference>
<protein>
    <submittedName>
        <fullName evidence="1">Uncharacterized protein</fullName>
    </submittedName>
</protein>
<proteinExistence type="predicted"/>
<evidence type="ECO:0000313" key="1">
    <source>
        <dbReference type="EMBL" id="KAK7516304.1"/>
    </source>
</evidence>
<sequence length="186" mass="20470">MHGSGVQATNKAPKHHRGACRSLVVALRRTKPWLLLFSRLLSLCFLVSSHPILCHSSFAHTHALLLLPVCLPLIHRTTSSSGEQQAAAVGTQCHHMDASAPRRRSHALAARNAHTLGARRKPAQPASWPAWSDWSFSRTYLFTFLHTYICSSPIRVGSGRVGSGRSINKQASQACTDSESRCRWLS</sequence>
<dbReference type="EMBL" id="JBBPHU010000006">
    <property type="protein sequence ID" value="KAK7516304.1"/>
    <property type="molecule type" value="Genomic_DNA"/>
</dbReference>